<keyword evidence="1" id="KW-0732">Signal</keyword>
<feature type="signal peptide" evidence="1">
    <location>
        <begin position="1"/>
        <end position="21"/>
    </location>
</feature>
<evidence type="ECO:0000313" key="3">
    <source>
        <dbReference type="Proteomes" id="UP001162891"/>
    </source>
</evidence>
<dbReference type="EMBL" id="AP025591">
    <property type="protein sequence ID" value="BDG02705.1"/>
    <property type="molecule type" value="Genomic_DNA"/>
</dbReference>
<feature type="chain" id="PRO_5046733606" description="Outer membrane protein beta-barrel domain-containing protein" evidence="1">
    <location>
        <begin position="22"/>
        <end position="325"/>
    </location>
</feature>
<evidence type="ECO:0008006" key="4">
    <source>
        <dbReference type="Google" id="ProtNLM"/>
    </source>
</evidence>
<dbReference type="RefSeq" id="WP_248360393.1">
    <property type="nucleotide sequence ID" value="NZ_AP025591.1"/>
</dbReference>
<evidence type="ECO:0000256" key="1">
    <source>
        <dbReference type="SAM" id="SignalP"/>
    </source>
</evidence>
<evidence type="ECO:0000313" key="2">
    <source>
        <dbReference type="EMBL" id="BDG02705.1"/>
    </source>
</evidence>
<name>A0ABM7WT79_9BACT</name>
<dbReference type="Proteomes" id="UP001162891">
    <property type="component" value="Chromosome"/>
</dbReference>
<sequence length="325" mass="33609">MTPPRLASALALLLAAAPAAAATHTVALLPTTGHNVPEPQLAAAGDVLRAHLEATGRFVVVRVGPAAAPSELRPVEVGAAARDAGAELGVTLDVSRLEATGVARVAAYAQDGTLVHADTLSVLGADDLDPALARLAEGLATGGPARDLATIETVTAHEERPLRKMEATTGFGLTFVALMPVNRADPQRRTGGLGGLGLTWHYDARDFLADVTLAGATANPDPYVRDEDSAITLGMGVYYPFSKKNVSPYLGAGAAWAWSHLGGEQRASGLQGRLLGGLLMGRLSTVAVKLEVGWFVDAFPERERATGRDVRVQGGLATLALLVAP</sequence>
<reference evidence="3" key="1">
    <citation type="journal article" date="2022" name="Int. J. Syst. Evol. Microbiol.">
        <title>Anaeromyxobacter oryzae sp. nov., Anaeromyxobacter diazotrophicus sp. nov. and Anaeromyxobacter paludicola sp. nov., isolated from paddy soils.</title>
        <authorList>
            <person name="Itoh H."/>
            <person name="Xu Z."/>
            <person name="Mise K."/>
            <person name="Masuda Y."/>
            <person name="Ushijima N."/>
            <person name="Hayakawa C."/>
            <person name="Shiratori Y."/>
            <person name="Senoo K."/>
        </authorList>
    </citation>
    <scope>NUCLEOTIDE SEQUENCE [LARGE SCALE GENOMIC DNA]</scope>
    <source>
        <strain evidence="3">Red232</strain>
    </source>
</reference>
<organism evidence="2 3">
    <name type="scientific">Anaeromyxobacter oryzae</name>
    <dbReference type="NCBI Taxonomy" id="2918170"/>
    <lineage>
        <taxon>Bacteria</taxon>
        <taxon>Pseudomonadati</taxon>
        <taxon>Myxococcota</taxon>
        <taxon>Myxococcia</taxon>
        <taxon>Myxococcales</taxon>
        <taxon>Cystobacterineae</taxon>
        <taxon>Anaeromyxobacteraceae</taxon>
        <taxon>Anaeromyxobacter</taxon>
    </lineage>
</organism>
<accession>A0ABM7WT79</accession>
<keyword evidence="3" id="KW-1185">Reference proteome</keyword>
<proteinExistence type="predicted"/>
<gene>
    <name evidence="2" type="ORF">AMOR_17010</name>
</gene>
<protein>
    <recommendedName>
        <fullName evidence="4">Outer membrane protein beta-barrel domain-containing protein</fullName>
    </recommendedName>
</protein>